<dbReference type="PANTHER" id="PTHR48044:SF9">
    <property type="entry name" value="UDP-GLYCOSYLTRANSFERASE SUPERFAMILY PROTEIN"/>
    <property type="match status" value="1"/>
</dbReference>
<evidence type="ECO:0000313" key="7">
    <source>
        <dbReference type="Proteomes" id="UP001054252"/>
    </source>
</evidence>
<dbReference type="InterPro" id="IPR035595">
    <property type="entry name" value="UDP_glycos_trans_CS"/>
</dbReference>
<dbReference type="Pfam" id="PF26168">
    <property type="entry name" value="Glyco_transf_N"/>
    <property type="match status" value="1"/>
</dbReference>
<comment type="caution">
    <text evidence="6">The sequence shown here is derived from an EMBL/GenBank/DDBJ whole genome shotgun (WGS) entry which is preliminary data.</text>
</comment>
<dbReference type="FunFam" id="3.40.50.2000:FF:000060">
    <property type="entry name" value="Glycosyltransferase"/>
    <property type="match status" value="1"/>
</dbReference>
<evidence type="ECO:0000256" key="1">
    <source>
        <dbReference type="ARBA" id="ARBA00009995"/>
    </source>
</evidence>
<evidence type="ECO:0000256" key="3">
    <source>
        <dbReference type="RuleBase" id="RU003718"/>
    </source>
</evidence>
<accession>A0AAV5LCR2</accession>
<name>A0AAV5LCR2_9ROSI</name>
<dbReference type="AlphaFoldDB" id="A0AAV5LCR2"/>
<dbReference type="GO" id="GO:0008194">
    <property type="term" value="F:UDP-glycosyltransferase activity"/>
    <property type="evidence" value="ECO:0007669"/>
    <property type="project" value="InterPro"/>
</dbReference>
<comment type="similarity">
    <text evidence="1 3">Belongs to the UDP-glycosyltransferase family.</text>
</comment>
<protein>
    <recommendedName>
        <fullName evidence="4">Glycosyltransferase</fullName>
        <ecNumber evidence="4">2.4.1.-</ecNumber>
    </recommendedName>
</protein>
<evidence type="ECO:0000259" key="5">
    <source>
        <dbReference type="Pfam" id="PF26168"/>
    </source>
</evidence>
<dbReference type="CDD" id="cd03784">
    <property type="entry name" value="GT1_Gtf-like"/>
    <property type="match status" value="1"/>
</dbReference>
<evidence type="ECO:0000313" key="6">
    <source>
        <dbReference type="EMBL" id="GKV34878.1"/>
    </source>
</evidence>
<evidence type="ECO:0000256" key="4">
    <source>
        <dbReference type="RuleBase" id="RU362057"/>
    </source>
</evidence>
<organism evidence="6 7">
    <name type="scientific">Rubroshorea leprosula</name>
    <dbReference type="NCBI Taxonomy" id="152421"/>
    <lineage>
        <taxon>Eukaryota</taxon>
        <taxon>Viridiplantae</taxon>
        <taxon>Streptophyta</taxon>
        <taxon>Embryophyta</taxon>
        <taxon>Tracheophyta</taxon>
        <taxon>Spermatophyta</taxon>
        <taxon>Magnoliopsida</taxon>
        <taxon>eudicotyledons</taxon>
        <taxon>Gunneridae</taxon>
        <taxon>Pentapetalae</taxon>
        <taxon>rosids</taxon>
        <taxon>malvids</taxon>
        <taxon>Malvales</taxon>
        <taxon>Dipterocarpaceae</taxon>
        <taxon>Rubroshorea</taxon>
    </lineage>
</organism>
<evidence type="ECO:0000256" key="2">
    <source>
        <dbReference type="ARBA" id="ARBA00022679"/>
    </source>
</evidence>
<dbReference type="GO" id="GO:1901137">
    <property type="term" value="P:carbohydrate derivative biosynthetic process"/>
    <property type="evidence" value="ECO:0007669"/>
    <property type="project" value="UniProtKB-ARBA"/>
</dbReference>
<reference evidence="6 7" key="1">
    <citation type="journal article" date="2021" name="Commun. Biol.">
        <title>The genome of Shorea leprosula (Dipterocarpaceae) highlights the ecological relevance of drought in aseasonal tropical rainforests.</title>
        <authorList>
            <person name="Ng K.K.S."/>
            <person name="Kobayashi M.J."/>
            <person name="Fawcett J.A."/>
            <person name="Hatakeyama M."/>
            <person name="Paape T."/>
            <person name="Ng C.H."/>
            <person name="Ang C.C."/>
            <person name="Tnah L.H."/>
            <person name="Lee C.T."/>
            <person name="Nishiyama T."/>
            <person name="Sese J."/>
            <person name="O'Brien M.J."/>
            <person name="Copetti D."/>
            <person name="Mohd Noor M.I."/>
            <person name="Ong R.C."/>
            <person name="Putra M."/>
            <person name="Sireger I.Z."/>
            <person name="Indrioko S."/>
            <person name="Kosugi Y."/>
            <person name="Izuno A."/>
            <person name="Isagi Y."/>
            <person name="Lee S.L."/>
            <person name="Shimizu K.K."/>
        </authorList>
    </citation>
    <scope>NUCLEOTIDE SEQUENCE [LARGE SCALE GENOMIC DNA]</scope>
    <source>
        <strain evidence="6">214</strain>
    </source>
</reference>
<proteinExistence type="inferred from homology"/>
<dbReference type="Gene3D" id="3.40.50.2000">
    <property type="entry name" value="Glycogen Phosphorylase B"/>
    <property type="match status" value="2"/>
</dbReference>
<keyword evidence="3" id="KW-0328">Glycosyltransferase</keyword>
<sequence length="453" mass="51519">MAATLEKISILMFPWLAHGHISPYLELAKNLTQKNFQVFFCSTPVNLKPIRENYEPMSSIQLVDLQLPPMDQLPPQFHTTKDLPPHLMSTLKTALDMAKPEFSRILMTLKPDIVIFYYLQPWAKDAAEEQGIQAVTFMTVGAVSSSFLVHYSIMDDRRKEFPFQEINFPETERREMMKFMHDSANGKTNGERYLESFRRSAGFVLMKTSREIEGKYIDYLSGLVQNEIVPVGPLVQEPEYKDEDSVMIMNWLSDKEPSSVAYVSFGSEYFLSKEEVEEIAHGLELSKVSFIWVVRFHGGDRGRTTIHDVLPEGFLRRIGERGMVLEGWAPQAKILSHGSIGGFVSHCGWSSILEGMMFGVPIIAMPMQLDQPLNAKLVVEGYLGSQVPRNNGKFKREEVASVINEVVVAKQGEKVRLRAKELGKKMREKRGEEIDLVAKKISQLVKDESSQDY</sequence>
<gene>
    <name evidence="6" type="ORF">SLEP1_g43216</name>
</gene>
<dbReference type="InterPro" id="IPR058980">
    <property type="entry name" value="Glyco_transf_N"/>
</dbReference>
<dbReference type="SUPFAM" id="SSF53756">
    <property type="entry name" value="UDP-Glycosyltransferase/glycogen phosphorylase"/>
    <property type="match status" value="1"/>
</dbReference>
<dbReference type="PANTHER" id="PTHR48044">
    <property type="entry name" value="GLYCOSYLTRANSFERASE"/>
    <property type="match status" value="1"/>
</dbReference>
<dbReference type="InterPro" id="IPR002213">
    <property type="entry name" value="UDP_glucos_trans"/>
</dbReference>
<dbReference type="Proteomes" id="UP001054252">
    <property type="component" value="Unassembled WGS sequence"/>
</dbReference>
<keyword evidence="7" id="KW-1185">Reference proteome</keyword>
<dbReference type="EMBL" id="BPVZ01000108">
    <property type="protein sequence ID" value="GKV34878.1"/>
    <property type="molecule type" value="Genomic_DNA"/>
</dbReference>
<dbReference type="EC" id="2.4.1.-" evidence="4"/>
<dbReference type="PROSITE" id="PS00375">
    <property type="entry name" value="UDPGT"/>
    <property type="match status" value="1"/>
</dbReference>
<dbReference type="Pfam" id="PF00201">
    <property type="entry name" value="UDPGT"/>
    <property type="match status" value="1"/>
</dbReference>
<feature type="domain" description="Glycosyltransferase N-terminal" evidence="5">
    <location>
        <begin position="6"/>
        <end position="234"/>
    </location>
</feature>
<keyword evidence="2 3" id="KW-0808">Transferase</keyword>